<reference evidence="4 5" key="1">
    <citation type="submission" date="2019-02" db="EMBL/GenBank/DDBJ databases">
        <title>Deep-cultivation of Planctomycetes and their phenomic and genomic characterization uncovers novel biology.</title>
        <authorList>
            <person name="Wiegand S."/>
            <person name="Jogler M."/>
            <person name="Boedeker C."/>
            <person name="Pinto D."/>
            <person name="Vollmers J."/>
            <person name="Rivas-Marin E."/>
            <person name="Kohn T."/>
            <person name="Peeters S.H."/>
            <person name="Heuer A."/>
            <person name="Rast P."/>
            <person name="Oberbeckmann S."/>
            <person name="Bunk B."/>
            <person name="Jeske O."/>
            <person name="Meyerdierks A."/>
            <person name="Storesund J.E."/>
            <person name="Kallscheuer N."/>
            <person name="Luecker S."/>
            <person name="Lage O.M."/>
            <person name="Pohl T."/>
            <person name="Merkel B.J."/>
            <person name="Hornburger P."/>
            <person name="Mueller R.-W."/>
            <person name="Bruemmer F."/>
            <person name="Labrenz M."/>
            <person name="Spormann A.M."/>
            <person name="Op Den Camp H."/>
            <person name="Overmann J."/>
            <person name="Amann R."/>
            <person name="Jetten M.S.M."/>
            <person name="Mascher T."/>
            <person name="Medema M.H."/>
            <person name="Devos D.P."/>
            <person name="Kaster A.-K."/>
            <person name="Ovreas L."/>
            <person name="Rohde M."/>
            <person name="Galperin M.Y."/>
            <person name="Jogler C."/>
        </authorList>
    </citation>
    <scope>NUCLEOTIDE SEQUENCE [LARGE SCALE GENOMIC DNA]</scope>
    <source>
        <strain evidence="4 5">Pan14r</strain>
    </source>
</reference>
<dbReference type="AlphaFoldDB" id="A0A5C5Y2H9"/>
<sequence length="786" mass="84455">MSFSPLRRFTAKSNSRPTPPSQKKTARKNLSDAILARRDGRCGPLAADYQQPLDWSVSNLEPRLMLAADAGIAVATPEAPAATVVQAPCTDSASREICETLVLVADDVADMDLLLADVDPSAEIQLLDSQASLIDQVTTALSGRRDVRTLHLITHGDVGVLRLGDQRVDADQLRDHADQVRQWNHAFAAGADVLVYGCRSAAGDDGLHLIRTMASLAGCDVSASDDVTGFANDSSISADWVLERQIGTIESELIVTRDVQSRYRYNLADPSESAITVEAAGSTGEEIFELLVDGEVVASWAATTELQSYHFDTSGYVGAIDPSRVQVRFTNDLYLPDQGIDRNLLVDKVIIDGVSIESESSSTFSSGTWLPGDGIVSGYGRGDVLHTDGFFQYAGPPSPEPVIFADSEWRSDGGGVELSVDTLNDDLVILGSQETAVWTEFQVNEYETIEIDLAISRSGDSDERNVTFGVDYFDQDYNEIGEFFITMPSGANETYQLPSSAPEGTTSATFWIWMSDSTTGEVEEVVVDEFRVRRISTSDDTTPPVVSLPAGQTFTYNGRNTPSFVLNFTDDSFAQPGTGSVRVNDNSQLVVTDPNGRPFEQSVTFTGGDLPGEGVFVVREIEPGPDGFVEGVYTVTAGRGYLIDGAGNLSEAADLGTFRLEIQDGPDNPDDVTPPTVELLTTQLSLTDGPPEFVLRSSDTESDIRFVPDNFGVVQLTDGSGQIVPTRGIAGGPGPDPRTLFELLGFRDDYVVLPGIYTVSITGDYVIDGGDNLNVPGTLGTFEVIA</sequence>
<evidence type="ECO:0000313" key="5">
    <source>
        <dbReference type="Proteomes" id="UP000317238"/>
    </source>
</evidence>
<protein>
    <recommendedName>
        <fullName evidence="6">DUF4347 domain-containing protein</fullName>
    </recommendedName>
</protein>
<keyword evidence="5" id="KW-1185">Reference proteome</keyword>
<feature type="region of interest" description="Disordered" evidence="1">
    <location>
        <begin position="1"/>
        <end position="28"/>
    </location>
</feature>
<name>A0A5C5Y2H9_9PLAN</name>
<dbReference type="OrthoDB" id="9816366at2"/>
<evidence type="ECO:0008006" key="6">
    <source>
        <dbReference type="Google" id="ProtNLM"/>
    </source>
</evidence>
<feature type="domain" description="DUF4347" evidence="2">
    <location>
        <begin position="101"/>
        <end position="264"/>
    </location>
</feature>
<dbReference type="InterPro" id="IPR025592">
    <property type="entry name" value="DUF4347"/>
</dbReference>
<dbReference type="Pfam" id="PF14252">
    <property type="entry name" value="DUF4347"/>
    <property type="match status" value="1"/>
</dbReference>
<evidence type="ECO:0000259" key="2">
    <source>
        <dbReference type="Pfam" id="PF14252"/>
    </source>
</evidence>
<organism evidence="4 5">
    <name type="scientific">Crateriforma conspicua</name>
    <dbReference type="NCBI Taxonomy" id="2527996"/>
    <lineage>
        <taxon>Bacteria</taxon>
        <taxon>Pseudomonadati</taxon>
        <taxon>Planctomycetota</taxon>
        <taxon>Planctomycetia</taxon>
        <taxon>Planctomycetales</taxon>
        <taxon>Planctomycetaceae</taxon>
        <taxon>Crateriforma</taxon>
    </lineage>
</organism>
<dbReference type="Pfam" id="PF16841">
    <property type="entry name" value="CBM60"/>
    <property type="match status" value="1"/>
</dbReference>
<dbReference type="NCBIfam" id="NF012209">
    <property type="entry name" value="LEPR-8K"/>
    <property type="match status" value="1"/>
</dbReference>
<gene>
    <name evidence="4" type="ORF">Pan14r_14930</name>
</gene>
<proteinExistence type="predicted"/>
<dbReference type="Gene3D" id="2.60.60.40">
    <property type="match status" value="1"/>
</dbReference>
<dbReference type="InterPro" id="IPR031768">
    <property type="entry name" value="CBM60_xylan-bd"/>
</dbReference>
<dbReference type="RefSeq" id="WP_146438741.1">
    <property type="nucleotide sequence ID" value="NZ_SJPL01000001.1"/>
</dbReference>
<evidence type="ECO:0000256" key="1">
    <source>
        <dbReference type="SAM" id="MobiDB-lite"/>
    </source>
</evidence>
<comment type="caution">
    <text evidence="4">The sequence shown here is derived from an EMBL/GenBank/DDBJ whole genome shotgun (WGS) entry which is preliminary data.</text>
</comment>
<dbReference type="InterPro" id="IPR053786">
    <property type="entry name" value="LEPRxLL_CS"/>
</dbReference>
<evidence type="ECO:0000313" key="4">
    <source>
        <dbReference type="EMBL" id="TWT69208.1"/>
    </source>
</evidence>
<feature type="domain" description="Carbohydrate binding module xylan-binding" evidence="3">
    <location>
        <begin position="275"/>
        <end position="365"/>
    </location>
</feature>
<evidence type="ECO:0000259" key="3">
    <source>
        <dbReference type="Pfam" id="PF16841"/>
    </source>
</evidence>
<accession>A0A5C5Y2H9</accession>
<dbReference type="Proteomes" id="UP000317238">
    <property type="component" value="Unassembled WGS sequence"/>
</dbReference>
<dbReference type="EMBL" id="SJPL01000001">
    <property type="protein sequence ID" value="TWT69208.1"/>
    <property type="molecule type" value="Genomic_DNA"/>
</dbReference>